<evidence type="ECO:0000313" key="3">
    <source>
        <dbReference type="Proteomes" id="UP000729913"/>
    </source>
</evidence>
<dbReference type="AlphaFoldDB" id="A0A8J5QQL9"/>
<protein>
    <submittedName>
        <fullName evidence="2">Uncharacterized protein</fullName>
    </submittedName>
</protein>
<organism evidence="2 3">
    <name type="scientific">Cotesia typhae</name>
    <dbReference type="NCBI Taxonomy" id="2053667"/>
    <lineage>
        <taxon>Eukaryota</taxon>
        <taxon>Metazoa</taxon>
        <taxon>Ecdysozoa</taxon>
        <taxon>Arthropoda</taxon>
        <taxon>Hexapoda</taxon>
        <taxon>Insecta</taxon>
        <taxon>Pterygota</taxon>
        <taxon>Neoptera</taxon>
        <taxon>Endopterygota</taxon>
        <taxon>Hymenoptera</taxon>
        <taxon>Apocrita</taxon>
        <taxon>Ichneumonoidea</taxon>
        <taxon>Braconidae</taxon>
        <taxon>Microgastrinae</taxon>
        <taxon>Cotesia</taxon>
    </lineage>
</organism>
<dbReference type="Proteomes" id="UP000729913">
    <property type="component" value="Unassembled WGS sequence"/>
</dbReference>
<reference evidence="2" key="1">
    <citation type="submission" date="2020-03" db="EMBL/GenBank/DDBJ databases">
        <authorList>
            <person name="Chebbi M.A."/>
            <person name="Drezen J.M."/>
        </authorList>
    </citation>
    <scope>NUCLEOTIDE SEQUENCE</scope>
    <source>
        <tissue evidence="2">Whole body</tissue>
    </source>
</reference>
<evidence type="ECO:0000313" key="2">
    <source>
        <dbReference type="EMBL" id="KAG8035846.1"/>
    </source>
</evidence>
<dbReference type="OrthoDB" id="7690993at2759"/>
<feature type="coiled-coil region" evidence="1">
    <location>
        <begin position="350"/>
        <end position="377"/>
    </location>
</feature>
<gene>
    <name evidence="2" type="ORF">G9C98_002972</name>
</gene>
<name>A0A8J5QQL9_9HYME</name>
<keyword evidence="1" id="KW-0175">Coiled coil</keyword>
<comment type="caution">
    <text evidence="2">The sequence shown here is derived from an EMBL/GenBank/DDBJ whole genome shotgun (WGS) entry which is preliminary data.</text>
</comment>
<keyword evidence="3" id="KW-1185">Reference proteome</keyword>
<reference evidence="2" key="2">
    <citation type="submission" date="2021-04" db="EMBL/GenBank/DDBJ databases">
        <title>Genome-wide patterns of bracovirus chromosomal integration into multiple host tissues during parasitism.</title>
        <authorList>
            <person name="Chebbi M.A.C."/>
        </authorList>
    </citation>
    <scope>NUCLEOTIDE SEQUENCE</scope>
    <source>
        <tissue evidence="2">Whole body</tissue>
    </source>
</reference>
<sequence length="465" mass="54216">MSVYVTVNPVCMRREKTVLSDREQIKKFERERRRRLRIEQVRQQSKDISSNLLERTKDIARKEINNLEKNQESDLRRLHNKKLNEIQQRYQDEMNNIGLAHESATIQPQSQVILETEKYKNHAVAVERGKEAAHIINAKSDNGNIKHQRLKQIRETKNLRSAMIAGLPKAKSKPPVTTKKKKLLKKSPIKTKIKSPQHQVSVEIHQEEPEEDVITDFLCLCNDCCTCQNSERHSDNSKYNPEDYQQQNNINLVSITSVSDDSSYFSDIPTQTTNRPTTCLTSRSKNTQITQRTRKTPLTVNKSSDLVERIINVEGEINAQNAAQQVLQEPFSHKIDESKFRRRGADALLREKVKRDYNNLIKNLDTLSRKERKLKASRIDSEIRKSKEYRDRDRGKVQTELRNKRIEKARQKLIDRDFNGIVTVSQEDKDQLPERIITLPRKEILKSPVQQATWDINQPEKMILA</sequence>
<accession>A0A8J5QQL9</accession>
<dbReference type="EMBL" id="JAAOIC020000052">
    <property type="protein sequence ID" value="KAG8035846.1"/>
    <property type="molecule type" value="Genomic_DNA"/>
</dbReference>
<proteinExistence type="predicted"/>
<evidence type="ECO:0000256" key="1">
    <source>
        <dbReference type="SAM" id="Coils"/>
    </source>
</evidence>
<feature type="coiled-coil region" evidence="1">
    <location>
        <begin position="50"/>
        <end position="96"/>
    </location>
</feature>